<reference evidence="4" key="4">
    <citation type="submission" date="2019-10" db="EMBL/GenBank/DDBJ databases">
        <title>The complete genome of Cyprinid herpesvirus 2, a new strain isolated from Allogynogenetic crucian carp.</title>
        <authorList>
            <person name="Jiang Y."/>
            <person name="Wang H."/>
            <person name="Lu L."/>
        </authorList>
    </citation>
    <scope>NUCLEOTIDE SEQUENCE</scope>
    <source>
        <strain evidence="4">YC-01</strain>
    </source>
</reference>
<accession>K7PCQ0</accession>
<organism evidence="1 5">
    <name type="scientific">Cyprinid herpesvirus 2</name>
    <name type="common">CyHV-2</name>
    <dbReference type="NCBI Taxonomy" id="317878"/>
    <lineage>
        <taxon>Viruses</taxon>
        <taxon>Duplodnaviria</taxon>
        <taxon>Heunggongvirae</taxon>
        <taxon>Peploviricota</taxon>
        <taxon>Herviviricetes</taxon>
        <taxon>Herpesvirales</taxon>
        <taxon>Alloherpesviridae</taxon>
        <taxon>Cyvirus</taxon>
        <taxon>Cyvirus cyprinidallo2</taxon>
    </lineage>
</organism>
<dbReference type="EMBL" id="KT387800">
    <property type="protein sequence ID" value="AMB21610.1"/>
    <property type="molecule type" value="Genomic_DNA"/>
</dbReference>
<evidence type="ECO:0000313" key="6">
    <source>
        <dbReference type="Proteomes" id="UP000126788"/>
    </source>
</evidence>
<keyword evidence="5" id="KW-1185">Reference proteome</keyword>
<reference evidence="2" key="2">
    <citation type="journal article" date="2015" name="Can. J. Microbiol.">
        <title>Characterization and Prevalence of A New Fatal Genotype CyHV-2 in Mainland China.</title>
        <authorList>
            <person name="Li L."/>
            <person name="Luo Y."/>
            <person name="Gao Z."/>
            <person name="Huang J."/>
            <person name="Zheng X."/>
            <person name="Nie H."/>
            <person name="Zhang J."/>
            <person name="Lin L."/>
            <person name="Yuan J."/>
        </authorList>
    </citation>
    <scope>NUCLEOTIDE SEQUENCE [LARGE SCALE GENOMIC DNA]</scope>
    <source>
        <strain evidence="2">SY-C1</strain>
    </source>
</reference>
<dbReference type="EMBL" id="MN593216">
    <property type="protein sequence ID" value="QIV66857.1"/>
    <property type="molecule type" value="Genomic_DNA"/>
</dbReference>
<dbReference type="Proteomes" id="UP000101183">
    <property type="component" value="Segment"/>
</dbReference>
<gene>
    <name evidence="1" type="ORF">CyHV2_ORF36</name>
</gene>
<evidence type="ECO:0000313" key="3">
    <source>
        <dbReference type="EMBL" id="AMB21610.1"/>
    </source>
</evidence>
<dbReference type="RefSeq" id="YP_007003860.1">
    <property type="nucleotide sequence ID" value="NC_019495.1"/>
</dbReference>
<evidence type="ECO:0000313" key="7">
    <source>
        <dbReference type="Proteomes" id="UP000142765"/>
    </source>
</evidence>
<dbReference type="KEGG" id="vg:14011398"/>
<dbReference type="OrthoDB" id="26170at10239"/>
<evidence type="ECO:0000313" key="4">
    <source>
        <dbReference type="EMBL" id="QIV66857.1"/>
    </source>
</evidence>
<dbReference type="Proteomes" id="UP000142765">
    <property type="component" value="Segment"/>
</dbReference>
<evidence type="ECO:0000313" key="2">
    <source>
        <dbReference type="EMBL" id="AKC01989.1"/>
    </source>
</evidence>
<reference evidence="3 7" key="3">
    <citation type="submission" date="2015-08" db="EMBL/GenBank/DDBJ databases">
        <authorList>
            <person name="Babu N.S."/>
            <person name="Beckwith C.J."/>
            <person name="Beseler K.G."/>
            <person name="Brison A."/>
            <person name="Carone J.V."/>
            <person name="Caskin T.P."/>
            <person name="Diamond M."/>
            <person name="Durham M.E."/>
            <person name="Foxe J.M."/>
            <person name="Go M."/>
            <person name="Henderson B.A."/>
            <person name="Jones I.B."/>
            <person name="McGettigan J.A."/>
            <person name="Micheletti S.J."/>
            <person name="Nasrallah M.E."/>
            <person name="Ortiz D."/>
            <person name="Piller C.R."/>
            <person name="Privatt S.R."/>
            <person name="Schneider S.L."/>
            <person name="Sharp S."/>
            <person name="Smith T.C."/>
            <person name="Stanton J.D."/>
            <person name="Ullery H.E."/>
            <person name="Wilson R.J."/>
            <person name="Serrano M.G."/>
            <person name="Buck G."/>
            <person name="Lee V."/>
            <person name="Wang Y."/>
            <person name="Carvalho R."/>
            <person name="Voegtly L."/>
            <person name="Shi R."/>
            <person name="Duckworth R."/>
            <person name="Johnson A."/>
            <person name="Loviza R."/>
            <person name="Walstead R."/>
            <person name="Shah Z."/>
            <person name="Kiflezghi M."/>
            <person name="Wade K."/>
            <person name="Ball S.L."/>
            <person name="Bradley K.W."/>
            <person name="Asai D.J."/>
            <person name="Bowman C.A."/>
            <person name="Russell D.A."/>
            <person name="Pope W.H."/>
            <person name="Jacobs-Sera D."/>
            <person name="Hendrix R.W."/>
            <person name="Hatfull G.F."/>
        </authorList>
    </citation>
    <scope>NUCLEOTIDE SEQUENCE [LARGE SCALE GENOMIC DNA]</scope>
    <source>
        <strain evidence="3">SY</strain>
    </source>
</reference>
<dbReference type="EMBL" id="JQ815364">
    <property type="protein sequence ID" value="AFJ20590.1"/>
    <property type="molecule type" value="Genomic_DNA"/>
</dbReference>
<dbReference type="GeneID" id="14011398"/>
<reference evidence="1 5" key="1">
    <citation type="journal article" date="2013" name="J. Virol.">
        <title>Comparative genomics of carp herpesviruses.</title>
        <authorList>
            <person name="Davison A.J."/>
            <person name="Kurobe T."/>
            <person name="Gatherer D."/>
            <person name="Cunningham C."/>
            <person name="Korf I."/>
            <person name="Fukuda H."/>
            <person name="Hedrick R.P."/>
            <person name="Waltzek T.B."/>
        </authorList>
    </citation>
    <scope>NUCLEOTIDE SEQUENCE [LARGE SCALE GENOMIC DNA]</scope>
    <source>
        <strain evidence="1">ST-J1</strain>
    </source>
</reference>
<protein>
    <submittedName>
        <fullName evidence="1 3">ORF36</fullName>
    </submittedName>
</protein>
<evidence type="ECO:0000313" key="5">
    <source>
        <dbReference type="Proteomes" id="UP000101183"/>
    </source>
</evidence>
<dbReference type="Proteomes" id="UP000126788">
    <property type="component" value="Genome"/>
</dbReference>
<proteinExistence type="predicted"/>
<dbReference type="EMBL" id="KM200722">
    <property type="protein sequence ID" value="AKC01989.1"/>
    <property type="molecule type" value="Genomic_DNA"/>
</dbReference>
<evidence type="ECO:0000313" key="1">
    <source>
        <dbReference type="EMBL" id="AFJ20590.1"/>
    </source>
</evidence>
<sequence length="145" mass="16435">MPECIFQKGAEYHHVTTNAPSDKAFVKDWTMGKRLYEIGSHVVDEDTADRQYRFLDEVDAMRNLSSDVKRAHDATRACCLLPGHEEQIGDPHYTVWGLGLCALGYRFMRAAHLGQSAEIAALKEAVDSSLNNHSFFYTLPVFHYL</sequence>
<name>K7PCQ0_CYHV2</name>
<reference evidence="6" key="5">
    <citation type="journal article" date="2022" name="Can. J. Microbiol.">
        <title>Characterization and Prevalence of A New Fatal Genotype CyHV-2 in Mainland China.</title>
        <authorList>
            <person name="Li L."/>
            <person name="Luo Y."/>
            <person name="Gao Z."/>
            <person name="Huang J."/>
            <person name="Zheng X."/>
            <person name="Nie H."/>
            <person name="Zhang J."/>
            <person name="Lin L."/>
            <person name="Yuan J."/>
        </authorList>
    </citation>
    <scope>NUCLEOTIDE SEQUENCE [LARGE SCALE GENOMIC DNA]</scope>
</reference>